<evidence type="ECO:0000256" key="13">
    <source>
        <dbReference type="ARBA" id="ARBA00023180"/>
    </source>
</evidence>
<dbReference type="FunFam" id="2.60.40.60:FF:000009">
    <property type="entry name" value="Cadherin 24"/>
    <property type="match status" value="1"/>
</dbReference>
<feature type="region of interest" description="Disordered" evidence="18">
    <location>
        <begin position="776"/>
        <end position="806"/>
    </location>
</feature>
<feature type="domain" description="Cadherin" evidence="20">
    <location>
        <begin position="367"/>
        <end position="481"/>
    </location>
</feature>
<dbReference type="GO" id="GO:0044331">
    <property type="term" value="P:cell-cell adhesion mediated by cadherin"/>
    <property type="evidence" value="ECO:0007669"/>
    <property type="project" value="TreeGrafter"/>
</dbReference>
<dbReference type="CDD" id="cd11304">
    <property type="entry name" value="Cadherin_repeat"/>
    <property type="match status" value="5"/>
</dbReference>
<dbReference type="GO" id="GO:0007156">
    <property type="term" value="P:homophilic cell adhesion via plasma membrane adhesion molecules"/>
    <property type="evidence" value="ECO:0007669"/>
    <property type="project" value="InterPro"/>
</dbReference>
<evidence type="ECO:0000256" key="18">
    <source>
        <dbReference type="SAM" id="MobiDB-lite"/>
    </source>
</evidence>
<dbReference type="STRING" id="1676925.ENSPKIP00000010466"/>
<dbReference type="PROSITE" id="PS00232">
    <property type="entry name" value="CADHERIN_1"/>
    <property type="match status" value="1"/>
</dbReference>
<evidence type="ECO:0000256" key="6">
    <source>
        <dbReference type="ARBA" id="ARBA00022729"/>
    </source>
</evidence>
<keyword evidence="10" id="KW-0965">Cell junction</keyword>
<dbReference type="InterPro" id="IPR015919">
    <property type="entry name" value="Cadherin-like_sf"/>
</dbReference>
<feature type="domain" description="Cadherin" evidence="20">
    <location>
        <begin position="177"/>
        <end position="257"/>
    </location>
</feature>
<dbReference type="GO" id="GO:0016477">
    <property type="term" value="P:cell migration"/>
    <property type="evidence" value="ECO:0007669"/>
    <property type="project" value="TreeGrafter"/>
</dbReference>
<dbReference type="FunFam" id="2.60.40.60:FF:000008">
    <property type="entry name" value="Cadherin 24"/>
    <property type="match status" value="1"/>
</dbReference>
<dbReference type="PRINTS" id="PR00205">
    <property type="entry name" value="CADHERIN"/>
</dbReference>
<dbReference type="FunFam" id="2.60.40.60:FF:000014">
    <property type="entry name" value="Cadherin 8"/>
    <property type="match status" value="1"/>
</dbReference>
<dbReference type="GO" id="GO:0002009">
    <property type="term" value="P:morphogenesis of an epithelium"/>
    <property type="evidence" value="ECO:0007669"/>
    <property type="project" value="UniProtKB-ARBA"/>
</dbReference>
<dbReference type="Ensembl" id="ENSPKIT00000034599.1">
    <property type="protein sequence ID" value="ENSPKIP00000010466.1"/>
    <property type="gene ID" value="ENSPKIG00000025172.1"/>
</dbReference>
<dbReference type="InterPro" id="IPR039808">
    <property type="entry name" value="Cadherin"/>
</dbReference>
<organism evidence="21 22">
    <name type="scientific">Paramormyrops kingsleyae</name>
    <dbReference type="NCBI Taxonomy" id="1676925"/>
    <lineage>
        <taxon>Eukaryota</taxon>
        <taxon>Metazoa</taxon>
        <taxon>Chordata</taxon>
        <taxon>Craniata</taxon>
        <taxon>Vertebrata</taxon>
        <taxon>Euteleostomi</taxon>
        <taxon>Actinopterygii</taxon>
        <taxon>Neopterygii</taxon>
        <taxon>Teleostei</taxon>
        <taxon>Osteoglossocephala</taxon>
        <taxon>Osteoglossomorpha</taxon>
        <taxon>Osteoglossiformes</taxon>
        <taxon>Mormyridae</taxon>
        <taxon>Paramormyrops</taxon>
    </lineage>
</organism>
<evidence type="ECO:0000256" key="3">
    <source>
        <dbReference type="ARBA" id="ARBA00022475"/>
    </source>
</evidence>
<comment type="function">
    <text evidence="17">Cadherins are calcium-dependent cell adhesion proteins.</text>
</comment>
<dbReference type="InterPro" id="IPR027397">
    <property type="entry name" value="Catenin-bd_sf"/>
</dbReference>
<dbReference type="Gene3D" id="4.10.900.10">
    <property type="entry name" value="TCF3-CBD (Catenin binding domain)"/>
    <property type="match status" value="1"/>
</dbReference>
<evidence type="ECO:0000256" key="7">
    <source>
        <dbReference type="ARBA" id="ARBA00022737"/>
    </source>
</evidence>
<accession>A0A3B3QYE0</accession>
<feature type="transmembrane region" description="Helical" evidence="19">
    <location>
        <begin position="703"/>
        <end position="734"/>
    </location>
</feature>
<comment type="subcellular location">
    <subcellularLocation>
        <location evidence="2">Cell junction</location>
        <location evidence="2">Adherens junction</location>
    </subcellularLocation>
    <subcellularLocation>
        <location evidence="1 16">Cell membrane</location>
        <topology evidence="1 16">Single-pass type I membrane protein</topology>
    </subcellularLocation>
</comment>
<dbReference type="InterPro" id="IPR020894">
    <property type="entry name" value="Cadherin_CS"/>
</dbReference>
<keyword evidence="3" id="KW-1003">Cell membrane</keyword>
<dbReference type="SUPFAM" id="SSF49313">
    <property type="entry name" value="Cadherin-like"/>
    <property type="match status" value="5"/>
</dbReference>
<dbReference type="GO" id="GO:0045296">
    <property type="term" value="F:cadherin binding"/>
    <property type="evidence" value="ECO:0007669"/>
    <property type="project" value="TreeGrafter"/>
</dbReference>
<dbReference type="Proteomes" id="UP000261540">
    <property type="component" value="Unplaced"/>
</dbReference>
<dbReference type="FunFam" id="4.10.900.10:FF:000001">
    <property type="entry name" value="Cadherin 2"/>
    <property type="match status" value="1"/>
</dbReference>
<evidence type="ECO:0000256" key="15">
    <source>
        <dbReference type="PROSITE-ProRule" id="PRU00043"/>
    </source>
</evidence>
<evidence type="ECO:0000256" key="9">
    <source>
        <dbReference type="ARBA" id="ARBA00022889"/>
    </source>
</evidence>
<dbReference type="GO" id="GO:0005912">
    <property type="term" value="C:adherens junction"/>
    <property type="evidence" value="ECO:0007669"/>
    <property type="project" value="UniProtKB-SubCell"/>
</dbReference>
<dbReference type="Pfam" id="PF01049">
    <property type="entry name" value="CADH_Y-type_LIR"/>
    <property type="match status" value="1"/>
</dbReference>
<evidence type="ECO:0000256" key="10">
    <source>
        <dbReference type="ARBA" id="ARBA00022949"/>
    </source>
</evidence>
<sequence>MTVFVISFASGRRETWCFQPFLLKNEEERVIKILVAICMRHRGDQTEQHLSVHPALPFGSCSSPSNHLIPQLPPDHFRSTWNFFEFTLDLLVPRSPMLTRNCLFLLLWFLVNEGLLSPLRPPSQGRLGKERPRGPGGLRRNGGPGFQRVKRGWVWNQFFVLEEYMGSDPQYVGKLHTDLDKGDSGVKYTLSGEGAGSIFTIDQTTGDIHALRSLDREERAFYTLRAQAVDLQTGRPLEPESEFIIKVQDINDNEPKFQEGPYVASVPEMSPVGTYVTQVTATDADDPTYGNSARVVYSILHGQPYFSVDAKTGVIRTALPNMDREVKELYQVLIQAKDMGGQLGGLAGTTTVNITLSDVNDNPPRFSKSIFHLRVPESSPVGSAVGRIKAHDLDIGKNAEVDYTIVPGDGGATFDITTNEHNQEGIIVLKKPLDYETKKAYTFKVEASNPHLDPRFHSAGPFKDTATVKIIVLDVDEPPVFSMPAYGMNVYEDTPVGIIIGAVTAQDLDVGGSTVRYSIDWKNELDSYFAIDPVEGTISTNHLLDRETTAQHTISVVATKVNNPILSSKVAVTVHVMDVNEFPPELAVPYEAFVCENAKAGQVIQVISARDQDLSPVGQTFSFRSPPEDIKNKNFTIQDFGNNTAGIVTRRAGFRRRAQESYQLPVVMEDNGYPVQSSTGTLSIRVCGCDADGSLLSCNVEAVFLPVGLSTGALVAILLCIVILLVIVVLYVGLRRQKKMETLMTSKEDIRDNVIHYDDEGGGEEDTQAFDMGALRNPKTMKEGPSRRDVRPESAPLPRPAPGSQDGADMCDFIHRRLRESDVDGLAPPYDSLATYAYEGNGSTAGSLSSIESLAGEAEEDYDYLREWGPRFKTLAGIFGEQDSQSELTDNKH</sequence>
<dbReference type="GO" id="GO:0034332">
    <property type="term" value="P:adherens junction organization"/>
    <property type="evidence" value="ECO:0007669"/>
    <property type="project" value="TreeGrafter"/>
</dbReference>
<dbReference type="PROSITE" id="PS50268">
    <property type="entry name" value="CADHERIN_2"/>
    <property type="match status" value="5"/>
</dbReference>
<dbReference type="GO" id="GO:0005509">
    <property type="term" value="F:calcium ion binding"/>
    <property type="evidence" value="ECO:0007669"/>
    <property type="project" value="UniProtKB-UniRule"/>
</dbReference>
<keyword evidence="22" id="KW-1185">Reference proteome</keyword>
<keyword evidence="4 16" id="KW-0812">Transmembrane</keyword>
<evidence type="ECO:0000256" key="2">
    <source>
        <dbReference type="ARBA" id="ARBA00004536"/>
    </source>
</evidence>
<evidence type="ECO:0000256" key="5">
    <source>
        <dbReference type="ARBA" id="ARBA00022723"/>
    </source>
</evidence>
<feature type="domain" description="Cadherin" evidence="20">
    <location>
        <begin position="482"/>
        <end position="586"/>
    </location>
</feature>
<evidence type="ECO:0000313" key="22">
    <source>
        <dbReference type="Proteomes" id="UP000261540"/>
    </source>
</evidence>
<dbReference type="GO" id="GO:0016339">
    <property type="term" value="P:calcium-dependent cell-cell adhesion via plasma membrane cell adhesion molecules"/>
    <property type="evidence" value="ECO:0007669"/>
    <property type="project" value="TreeGrafter"/>
</dbReference>
<dbReference type="GO" id="GO:0007043">
    <property type="term" value="P:cell-cell junction assembly"/>
    <property type="evidence" value="ECO:0007669"/>
    <property type="project" value="TreeGrafter"/>
</dbReference>
<dbReference type="GO" id="GO:0000902">
    <property type="term" value="P:cell morphogenesis"/>
    <property type="evidence" value="ECO:0007669"/>
    <property type="project" value="TreeGrafter"/>
</dbReference>
<dbReference type="AlphaFoldDB" id="A0A3B3QYE0"/>
<keyword evidence="13" id="KW-0325">Glycoprotein</keyword>
<dbReference type="GO" id="GO:0008013">
    <property type="term" value="F:beta-catenin binding"/>
    <property type="evidence" value="ECO:0007669"/>
    <property type="project" value="TreeGrafter"/>
</dbReference>
<evidence type="ECO:0000256" key="11">
    <source>
        <dbReference type="ARBA" id="ARBA00022989"/>
    </source>
</evidence>
<evidence type="ECO:0000256" key="14">
    <source>
        <dbReference type="ARBA" id="ARBA00069585"/>
    </source>
</evidence>
<evidence type="ECO:0000313" key="21">
    <source>
        <dbReference type="Ensembl" id="ENSPKIP00000010466.1"/>
    </source>
</evidence>
<keyword evidence="11 19" id="KW-1133">Transmembrane helix</keyword>
<dbReference type="Pfam" id="PF00028">
    <property type="entry name" value="Cadherin"/>
    <property type="match status" value="5"/>
</dbReference>
<evidence type="ECO:0000256" key="19">
    <source>
        <dbReference type="SAM" id="Phobius"/>
    </source>
</evidence>
<dbReference type="FunFam" id="2.60.40.60:FF:000012">
    <property type="entry name" value="Cadherin 24"/>
    <property type="match status" value="1"/>
</dbReference>
<proteinExistence type="predicted"/>
<feature type="region of interest" description="Disordered" evidence="18">
    <location>
        <begin position="121"/>
        <end position="144"/>
    </location>
</feature>
<dbReference type="InterPro" id="IPR002126">
    <property type="entry name" value="Cadherin-like_dom"/>
</dbReference>
<evidence type="ECO:0000256" key="12">
    <source>
        <dbReference type="ARBA" id="ARBA00023136"/>
    </source>
</evidence>
<feature type="compositionally biased region" description="Basic and acidic residues" evidence="18">
    <location>
        <begin position="780"/>
        <end position="792"/>
    </location>
</feature>
<keyword evidence="7" id="KW-0677">Repeat</keyword>
<evidence type="ECO:0000256" key="1">
    <source>
        <dbReference type="ARBA" id="ARBA00004251"/>
    </source>
</evidence>
<dbReference type="PANTHER" id="PTHR24027">
    <property type="entry name" value="CADHERIN-23"/>
    <property type="match status" value="1"/>
</dbReference>
<feature type="domain" description="Cadherin" evidence="20">
    <location>
        <begin position="258"/>
        <end position="366"/>
    </location>
</feature>
<name>A0A3B3QYE0_9TELE</name>
<dbReference type="GeneTree" id="ENSGT00940000154673"/>
<dbReference type="Gene3D" id="2.60.40.60">
    <property type="entry name" value="Cadherins"/>
    <property type="match status" value="5"/>
</dbReference>
<keyword evidence="5" id="KW-0479">Metal-binding</keyword>
<dbReference type="SMART" id="SM00112">
    <property type="entry name" value="CA"/>
    <property type="match status" value="5"/>
</dbReference>
<dbReference type="GO" id="GO:0016342">
    <property type="term" value="C:catenin complex"/>
    <property type="evidence" value="ECO:0007669"/>
    <property type="project" value="TreeGrafter"/>
</dbReference>
<evidence type="ECO:0000256" key="16">
    <source>
        <dbReference type="RuleBase" id="RU003318"/>
    </source>
</evidence>
<feature type="compositionally biased region" description="Gly residues" evidence="18">
    <location>
        <begin position="134"/>
        <end position="144"/>
    </location>
</feature>
<evidence type="ECO:0000256" key="17">
    <source>
        <dbReference type="RuleBase" id="RU004357"/>
    </source>
</evidence>
<dbReference type="FunFam" id="2.60.40.60:FF:000097">
    <property type="entry name" value="cadherin-12 isoform X1"/>
    <property type="match status" value="1"/>
</dbReference>
<keyword evidence="6" id="KW-0732">Signal</keyword>
<keyword evidence="8 15" id="KW-0106">Calcium</keyword>
<evidence type="ECO:0000259" key="20">
    <source>
        <dbReference type="PROSITE" id="PS50268"/>
    </source>
</evidence>
<protein>
    <recommendedName>
        <fullName evidence="14">Cadherin-12</fullName>
    </recommendedName>
</protein>
<keyword evidence="9 16" id="KW-0130">Cell adhesion</keyword>
<dbReference type="PANTHER" id="PTHR24027:SF96">
    <property type="entry name" value="CADHERIN-12"/>
    <property type="match status" value="1"/>
</dbReference>
<reference evidence="21" key="1">
    <citation type="submission" date="2025-08" db="UniProtKB">
        <authorList>
            <consortium name="Ensembl"/>
        </authorList>
    </citation>
    <scope>IDENTIFICATION</scope>
</reference>
<evidence type="ECO:0000256" key="8">
    <source>
        <dbReference type="ARBA" id="ARBA00022837"/>
    </source>
</evidence>
<dbReference type="InterPro" id="IPR000233">
    <property type="entry name" value="Cadherin_Y-type_LIR"/>
</dbReference>
<reference evidence="21" key="2">
    <citation type="submission" date="2025-09" db="UniProtKB">
        <authorList>
            <consortium name="Ensembl"/>
        </authorList>
    </citation>
    <scope>IDENTIFICATION</scope>
</reference>
<evidence type="ECO:0000256" key="4">
    <source>
        <dbReference type="ARBA" id="ARBA00022692"/>
    </source>
</evidence>
<feature type="domain" description="Cadherin" evidence="20">
    <location>
        <begin position="586"/>
        <end position="704"/>
    </location>
</feature>
<keyword evidence="12 19" id="KW-0472">Membrane</keyword>